<accession>A0A1M4VVF2</accession>
<dbReference type="Gene3D" id="3.40.30.10">
    <property type="entry name" value="Glutaredoxin"/>
    <property type="match status" value="1"/>
</dbReference>
<proteinExistence type="predicted"/>
<dbReference type="Pfam" id="PF03190">
    <property type="entry name" value="Thioredox_DsbH"/>
    <property type="match status" value="1"/>
</dbReference>
<dbReference type="EMBL" id="FQUU01000003">
    <property type="protein sequence ID" value="SHE72917.1"/>
    <property type="molecule type" value="Genomic_DNA"/>
</dbReference>
<dbReference type="SUPFAM" id="SSF48208">
    <property type="entry name" value="Six-hairpin glycosidases"/>
    <property type="match status" value="1"/>
</dbReference>
<dbReference type="InterPro" id="IPR004879">
    <property type="entry name" value="Ssp411-like_TRX"/>
</dbReference>
<reference evidence="2 3" key="1">
    <citation type="submission" date="2016-11" db="EMBL/GenBank/DDBJ databases">
        <authorList>
            <person name="Jaros S."/>
            <person name="Januszkiewicz K."/>
            <person name="Wedrychowicz H."/>
        </authorList>
    </citation>
    <scope>NUCLEOTIDE SEQUENCE [LARGE SCALE GENOMIC DNA]</scope>
    <source>
        <strain evidence="2 3">DSM 18119</strain>
    </source>
</reference>
<dbReference type="STRING" id="1121884.SAMN02745131_00990"/>
<dbReference type="PANTHER" id="PTHR42899:SF1">
    <property type="entry name" value="SPERMATOGENESIS-ASSOCIATED PROTEIN 20"/>
    <property type="match status" value="1"/>
</dbReference>
<dbReference type="Proteomes" id="UP000184048">
    <property type="component" value="Unassembled WGS sequence"/>
</dbReference>
<dbReference type="InterPro" id="IPR036249">
    <property type="entry name" value="Thioredoxin-like_sf"/>
</dbReference>
<dbReference type="InterPro" id="IPR008928">
    <property type="entry name" value="6-hairpin_glycosidase_sf"/>
</dbReference>
<dbReference type="InterPro" id="IPR024705">
    <property type="entry name" value="Ssp411"/>
</dbReference>
<name>A0A1M4VVF2_9BACT</name>
<dbReference type="PANTHER" id="PTHR42899">
    <property type="entry name" value="SPERMATOGENESIS-ASSOCIATED PROTEIN 20"/>
    <property type="match status" value="1"/>
</dbReference>
<gene>
    <name evidence="2" type="ORF">SAMN02745131_00990</name>
</gene>
<dbReference type="SUPFAM" id="SSF52833">
    <property type="entry name" value="Thioredoxin-like"/>
    <property type="match status" value="1"/>
</dbReference>
<evidence type="ECO:0000259" key="1">
    <source>
        <dbReference type="Pfam" id="PF03190"/>
    </source>
</evidence>
<dbReference type="AlphaFoldDB" id="A0A1M4VVF2"/>
<dbReference type="Gene3D" id="1.50.10.20">
    <property type="match status" value="1"/>
</dbReference>
<evidence type="ECO:0000313" key="2">
    <source>
        <dbReference type="EMBL" id="SHE72917.1"/>
    </source>
</evidence>
<keyword evidence="3" id="KW-1185">Reference proteome</keyword>
<dbReference type="OrthoDB" id="9762614at2"/>
<dbReference type="PIRSF" id="PIRSF006402">
    <property type="entry name" value="UCP006402_thioredoxin"/>
    <property type="match status" value="1"/>
</dbReference>
<sequence>MHAHSNRLIHESSPYLQQHAHNPVDWYPYGEEAFRKAKEEGKPVLVSIGYAACHWCHVMERESFENEQVAAIMNENFINIKVDREERPDVDHIYMDAVQAISGSGGWPLNVFLTPEKKPFYGGTYFPPQRAFNRASWTEVLLSVAEAFKEKKEELETQANNLTEHLKSSNLFGTEKGKLKTDFNKHSIEDALQNVLRTADREWGGFGKAPKFPQTFTISFLLQYHQLIEKKKDNDDGPTDYPALQQALLSLDKMAMGGIYDQVGGGFARYSTDTEWLVPHFEKMLYDNALLVTTYADAYKLTGNPFYKQIIEESLGFVERELMHGLGGFYSALDADSEGEEGKFYTWTYEEVKEVLKEDSALFCGFYDIKPGGNWEGKSIPWIKVPIAEYASLQGIESNDLQSVIARSKSKLLRERAKRPRPLLDDKVLLGWNALMNIAYTRAFAATGILHYCSVAEKNMEFLLRAFRADTGGFYHTWKDNTARIPAFLDDYANLVAALLELGQVTSNFHWFDIARDITEWVIRYFSDENSKFFYFTSQLQQDVLVRKNEVYDGATPSGNSVMAQNLYKLSIIYDRGDWRSRSEEMTLALGEVVLKYPTSFGVWLSHLFEIIFGTNEIAVLGKGTQMYLGKILSLFIPFKLVMGAEKPDPKYPLLAEKPDSEGICIYLCRNYACRQPVDSVAGLLDLL</sequence>
<dbReference type="GO" id="GO:0005975">
    <property type="term" value="P:carbohydrate metabolic process"/>
    <property type="evidence" value="ECO:0007669"/>
    <property type="project" value="InterPro"/>
</dbReference>
<evidence type="ECO:0000313" key="3">
    <source>
        <dbReference type="Proteomes" id="UP000184048"/>
    </source>
</evidence>
<organism evidence="2 3">
    <name type="scientific">Flavisolibacter ginsengisoli DSM 18119</name>
    <dbReference type="NCBI Taxonomy" id="1121884"/>
    <lineage>
        <taxon>Bacteria</taxon>
        <taxon>Pseudomonadati</taxon>
        <taxon>Bacteroidota</taxon>
        <taxon>Chitinophagia</taxon>
        <taxon>Chitinophagales</taxon>
        <taxon>Chitinophagaceae</taxon>
        <taxon>Flavisolibacter</taxon>
    </lineage>
</organism>
<feature type="domain" description="Spermatogenesis-associated protein 20-like TRX" evidence="1">
    <location>
        <begin position="6"/>
        <end position="167"/>
    </location>
</feature>
<dbReference type="RefSeq" id="WP_072834123.1">
    <property type="nucleotide sequence ID" value="NZ_FQUU01000003.1"/>
</dbReference>
<protein>
    <recommendedName>
        <fullName evidence="1">Spermatogenesis-associated protein 20-like TRX domain-containing protein</fullName>
    </recommendedName>
</protein>
<dbReference type="CDD" id="cd02955">
    <property type="entry name" value="SSP411"/>
    <property type="match status" value="1"/>
</dbReference>